<dbReference type="Proteomes" id="UP000198943">
    <property type="component" value="Unassembled WGS sequence"/>
</dbReference>
<reference evidence="3" key="1">
    <citation type="submission" date="2016-10" db="EMBL/GenBank/DDBJ databases">
        <authorList>
            <person name="Varghese N."/>
            <person name="Submissions S."/>
        </authorList>
    </citation>
    <scope>NUCLEOTIDE SEQUENCE [LARGE SCALE GENOMIC DNA]</scope>
    <source>
        <strain evidence="3">DSM 11005</strain>
    </source>
</reference>
<proteinExistence type="predicted"/>
<evidence type="ECO:0000313" key="3">
    <source>
        <dbReference type="Proteomes" id="UP000198943"/>
    </source>
</evidence>
<evidence type="ECO:0000259" key="1">
    <source>
        <dbReference type="Pfam" id="PF07872"/>
    </source>
</evidence>
<dbReference type="InterPro" id="IPR012454">
    <property type="entry name" value="DUF1659"/>
</dbReference>
<dbReference type="Pfam" id="PF07872">
    <property type="entry name" value="DUF1659"/>
    <property type="match status" value="1"/>
</dbReference>
<dbReference type="OrthoDB" id="1936913at2"/>
<dbReference type="AlphaFoldDB" id="A0A1G6N182"/>
<dbReference type="RefSeq" id="WP_093730771.1">
    <property type="nucleotide sequence ID" value="NZ_FMYW01000011.1"/>
</dbReference>
<gene>
    <name evidence="2" type="ORF">SAMN04487864_11151</name>
</gene>
<feature type="domain" description="DUF1659" evidence="1">
    <location>
        <begin position="5"/>
        <end position="72"/>
    </location>
</feature>
<dbReference type="EMBL" id="FMYW01000011">
    <property type="protein sequence ID" value="SDC60875.1"/>
    <property type="molecule type" value="Genomic_DNA"/>
</dbReference>
<accession>A0A1G6N182</accession>
<keyword evidence="3" id="KW-1185">Reference proteome</keyword>
<sequence length="74" mass="7947">MAAVMNVIKRTLSISILRGQDVDGNPVTKSYTYSNVKPDVEPEKLLAVGKALGGLFDNDITGLNIVERATLAED</sequence>
<protein>
    <recommendedName>
        <fullName evidence="1">DUF1659 domain-containing protein</fullName>
    </recommendedName>
</protein>
<organism evidence="2 3">
    <name type="scientific">Succiniclasticum ruminis</name>
    <dbReference type="NCBI Taxonomy" id="40841"/>
    <lineage>
        <taxon>Bacteria</taxon>
        <taxon>Bacillati</taxon>
        <taxon>Bacillota</taxon>
        <taxon>Negativicutes</taxon>
        <taxon>Acidaminococcales</taxon>
        <taxon>Acidaminococcaceae</taxon>
        <taxon>Succiniclasticum</taxon>
    </lineage>
</organism>
<evidence type="ECO:0000313" key="2">
    <source>
        <dbReference type="EMBL" id="SDC60875.1"/>
    </source>
</evidence>
<name>A0A1G6N182_9FIRM</name>